<feature type="domain" description="VTT" evidence="7">
    <location>
        <begin position="48"/>
        <end position="162"/>
    </location>
</feature>
<keyword evidence="5 6" id="KW-0472">Membrane</keyword>
<comment type="subcellular location">
    <subcellularLocation>
        <location evidence="1 6">Cell membrane</location>
        <topology evidence="1 6">Multi-pass membrane protein</topology>
    </subcellularLocation>
</comment>
<protein>
    <recommendedName>
        <fullName evidence="6">TVP38/TMEM64 family membrane protein</fullName>
    </recommendedName>
</protein>
<evidence type="ECO:0000313" key="8">
    <source>
        <dbReference type="EMBL" id="RCW47830.1"/>
    </source>
</evidence>
<evidence type="ECO:0000313" key="9">
    <source>
        <dbReference type="Proteomes" id="UP000252415"/>
    </source>
</evidence>
<dbReference type="EMBL" id="QPJD01000007">
    <property type="protein sequence ID" value="RCW47830.1"/>
    <property type="molecule type" value="Genomic_DNA"/>
</dbReference>
<dbReference type="Proteomes" id="UP000252415">
    <property type="component" value="Unassembled WGS sequence"/>
</dbReference>
<reference evidence="8 9" key="1">
    <citation type="submission" date="2018-07" db="EMBL/GenBank/DDBJ databases">
        <title>Genomic Encyclopedia of Type Strains, Phase III (KMG-III): the genomes of soil and plant-associated and newly described type strains.</title>
        <authorList>
            <person name="Whitman W."/>
        </authorList>
    </citation>
    <scope>NUCLEOTIDE SEQUENCE [LARGE SCALE GENOMIC DNA]</scope>
    <source>
        <strain evidence="8 9">CECT 7506</strain>
    </source>
</reference>
<comment type="caution">
    <text evidence="8">The sequence shown here is derived from an EMBL/GenBank/DDBJ whole genome shotgun (WGS) entry which is preliminary data.</text>
</comment>
<dbReference type="OrthoDB" id="1651121at2"/>
<organism evidence="8 9">
    <name type="scientific">Paenibacillus prosopidis</name>
    <dbReference type="NCBI Taxonomy" id="630520"/>
    <lineage>
        <taxon>Bacteria</taxon>
        <taxon>Bacillati</taxon>
        <taxon>Bacillota</taxon>
        <taxon>Bacilli</taxon>
        <taxon>Bacillales</taxon>
        <taxon>Paenibacillaceae</taxon>
        <taxon>Paenibacillus</taxon>
    </lineage>
</organism>
<dbReference type="Pfam" id="PF09335">
    <property type="entry name" value="VTT_dom"/>
    <property type="match status" value="1"/>
</dbReference>
<dbReference type="AlphaFoldDB" id="A0A368W060"/>
<keyword evidence="3 6" id="KW-0812">Transmembrane</keyword>
<evidence type="ECO:0000259" key="7">
    <source>
        <dbReference type="Pfam" id="PF09335"/>
    </source>
</evidence>
<evidence type="ECO:0000256" key="1">
    <source>
        <dbReference type="ARBA" id="ARBA00004651"/>
    </source>
</evidence>
<evidence type="ECO:0000256" key="3">
    <source>
        <dbReference type="ARBA" id="ARBA00022692"/>
    </source>
</evidence>
<name>A0A368W060_9BACL</name>
<evidence type="ECO:0000256" key="4">
    <source>
        <dbReference type="ARBA" id="ARBA00022989"/>
    </source>
</evidence>
<feature type="transmembrane region" description="Helical" evidence="6">
    <location>
        <begin position="144"/>
        <end position="163"/>
    </location>
</feature>
<feature type="transmembrane region" description="Helical" evidence="6">
    <location>
        <begin position="175"/>
        <end position="191"/>
    </location>
</feature>
<dbReference type="RefSeq" id="WP_114380249.1">
    <property type="nucleotide sequence ID" value="NZ_QPJD01000007.1"/>
</dbReference>
<dbReference type="PANTHER" id="PTHR12677">
    <property type="entry name" value="GOLGI APPARATUS MEMBRANE PROTEIN TVP38-RELATED"/>
    <property type="match status" value="1"/>
</dbReference>
<comment type="similarity">
    <text evidence="6">Belongs to the TVP38/TMEM64 family.</text>
</comment>
<feature type="transmembrane region" description="Helical" evidence="6">
    <location>
        <begin position="35"/>
        <end position="55"/>
    </location>
</feature>
<dbReference type="PANTHER" id="PTHR12677:SF55">
    <property type="entry name" value="UNDECAPRENYL PHOSPHATE TRANSPORTER SAOUHSC_00901-RELATED"/>
    <property type="match status" value="1"/>
</dbReference>
<evidence type="ECO:0000256" key="6">
    <source>
        <dbReference type="RuleBase" id="RU366058"/>
    </source>
</evidence>
<gene>
    <name evidence="8" type="ORF">DFP97_10729</name>
</gene>
<proteinExistence type="inferred from homology"/>
<keyword evidence="4 6" id="KW-1133">Transmembrane helix</keyword>
<sequence>MEDWQNWLQYIKHLDLDSIQWTLESYSQWGPLPGILLPMVESFLPVLPLFLIIAANANIYGLWLGFILSWIGVTAGAISVFWISRKLGTNVKGWLERRFPKSARFFNWVERKGFTPLFLLACFPFTPSVVITVVSGLSKVPFRTFLLATLLGKAVMIFSISLISFDIGNLADEPWRIFVTVTAVLVMWFGGKRLESRYQVNG</sequence>
<accession>A0A368W060</accession>
<keyword evidence="9" id="KW-1185">Reference proteome</keyword>
<feature type="transmembrane region" description="Helical" evidence="6">
    <location>
        <begin position="62"/>
        <end position="83"/>
    </location>
</feature>
<evidence type="ECO:0000256" key="2">
    <source>
        <dbReference type="ARBA" id="ARBA00022475"/>
    </source>
</evidence>
<dbReference type="InterPro" id="IPR015414">
    <property type="entry name" value="TMEM64"/>
</dbReference>
<keyword evidence="2 6" id="KW-1003">Cell membrane</keyword>
<dbReference type="GO" id="GO:0005886">
    <property type="term" value="C:plasma membrane"/>
    <property type="evidence" value="ECO:0007669"/>
    <property type="project" value="UniProtKB-SubCell"/>
</dbReference>
<evidence type="ECO:0000256" key="5">
    <source>
        <dbReference type="ARBA" id="ARBA00023136"/>
    </source>
</evidence>
<dbReference type="InterPro" id="IPR032816">
    <property type="entry name" value="VTT_dom"/>
</dbReference>
<feature type="transmembrane region" description="Helical" evidence="6">
    <location>
        <begin position="117"/>
        <end position="137"/>
    </location>
</feature>